<dbReference type="InterPro" id="IPR011013">
    <property type="entry name" value="Gal_mutarotase_sf_dom"/>
</dbReference>
<protein>
    <submittedName>
        <fullName evidence="6">Mannosylglycerate hydrolase</fullName>
        <ecNumber evidence="6">3.2.1.170</ecNumber>
    </submittedName>
</protein>
<dbReference type="Gene3D" id="2.70.98.30">
    <property type="entry name" value="Golgi alpha-mannosidase II, domain 4"/>
    <property type="match status" value="1"/>
</dbReference>
<dbReference type="RefSeq" id="WP_106060772.1">
    <property type="nucleotide sequence ID" value="NZ_PVXQ01000039.1"/>
</dbReference>
<keyword evidence="7" id="KW-1185">Reference proteome</keyword>
<dbReference type="GO" id="GO:0046872">
    <property type="term" value="F:metal ion binding"/>
    <property type="evidence" value="ECO:0007669"/>
    <property type="project" value="UniProtKB-KW"/>
</dbReference>
<evidence type="ECO:0000256" key="4">
    <source>
        <dbReference type="ARBA" id="ARBA00023295"/>
    </source>
</evidence>
<dbReference type="GO" id="GO:0004559">
    <property type="term" value="F:alpha-mannosidase activity"/>
    <property type="evidence" value="ECO:0007669"/>
    <property type="project" value="InterPro"/>
</dbReference>
<proteinExistence type="inferred from homology"/>
<dbReference type="InterPro" id="IPR011330">
    <property type="entry name" value="Glyco_hydro/deAcase_b/a-brl"/>
</dbReference>
<name>A0A2T0BAL8_9CLOT</name>
<dbReference type="InterPro" id="IPR000602">
    <property type="entry name" value="Glyco_hydro_38_N"/>
</dbReference>
<dbReference type="Pfam" id="PF17677">
    <property type="entry name" value="Glyco_hydro38C2"/>
    <property type="match status" value="1"/>
</dbReference>
<dbReference type="NCBIfam" id="NF007331">
    <property type="entry name" value="PRK09819.1"/>
    <property type="match status" value="1"/>
</dbReference>
<keyword evidence="3 6" id="KW-0378">Hydrolase</keyword>
<dbReference type="Pfam" id="PF07748">
    <property type="entry name" value="Glyco_hydro_38C"/>
    <property type="match status" value="1"/>
</dbReference>
<dbReference type="Proteomes" id="UP000239471">
    <property type="component" value="Unassembled WGS sequence"/>
</dbReference>
<dbReference type="SUPFAM" id="SSF88688">
    <property type="entry name" value="Families 57/38 glycoside transferase middle domain"/>
    <property type="match status" value="1"/>
</dbReference>
<dbReference type="InterPro" id="IPR015341">
    <property type="entry name" value="Glyco_hydro_38_cen"/>
</dbReference>
<dbReference type="InterPro" id="IPR027291">
    <property type="entry name" value="Glyco_hydro_38_N_sf"/>
</dbReference>
<evidence type="ECO:0000313" key="7">
    <source>
        <dbReference type="Proteomes" id="UP000239471"/>
    </source>
</evidence>
<dbReference type="EC" id="3.2.1.170" evidence="6"/>
<comment type="caution">
    <text evidence="6">The sequence shown here is derived from an EMBL/GenBank/DDBJ whole genome shotgun (WGS) entry which is preliminary data.</text>
</comment>
<evidence type="ECO:0000256" key="3">
    <source>
        <dbReference type="ARBA" id="ARBA00022801"/>
    </source>
</evidence>
<sequence>MKNIVHVVPHSHWDREWYFTTSRSKIYLMKDFKDVLDTLESNDEFKYFMIDAQASLLDDYLKWMPNDEERIKSLVQKGKLIIGPWYTQTDQLVISGESIVRNLYYGIERCKEFGNYMKVGYVPDSFGQSAQMPQIYSGFGIKDSLFWRGVSDDMVDSTEFNWKGSDGTVAFAVQIPFGYYYGGNIPEDEKELKVYLKEQIGKLKEKASTNNIYFPNGFDQAPIRVNLPEILKKANDIDDENEYIMSTIENYISSVKSERSDFKELEGEFVNGKHMRIHKSIFSSRSDLKMMNNHLENYIVNVVEPILTMSYSLGNDYPHTTMRDIWKLMFENAAHDSIGSCNSDTTNEDVYMRYKQARDLSINLLDLHMRLVSTKIKNNNEEITLTLFNASPKNRTEVIEFEAFVPEEDFIIKTIDGKELKYVIKSKEDISDYVLAQTIRLNPSKKIYVPSKVYKAKIVLKAEDVPSVGYCQVVFELNKKNKLSVKENKETEIENKYYKISANENGSINVMDKISNRLYSTQAILEENGDDGDSYNYSPPRKDLIISSLDFKSEVTALKSEIQEELILKYSMKLPASLDERSIGNVSVDMRVEMKISLDDDKNIILFHIDVDNKALSHRVRVLFNTEIASKLSIADQQFGVISRQTVLREEIKLWKANEALWQEKPITIEPMQSFVTLEDGERGLALFTEGVREYQIVGEKFDTIALTLFRSFSHMGKENLLYRPGRSSGEKIVETPNSQLLGKLNFTFGIHIYNNEFDKANIANLAKRYLTPIQVYEYADFLNGRMIFALRDEEKVYENKYSLLEFENENFALSSLKKQEKGTGLAIRIFNPMKTEETKGKIIFNKEYKNAYNTMLDESYLKENEILIVNNCIVPNTLTHCKVQTISKRLITRHVDSH</sequence>
<dbReference type="GO" id="GO:0030246">
    <property type="term" value="F:carbohydrate binding"/>
    <property type="evidence" value="ECO:0007669"/>
    <property type="project" value="InterPro"/>
</dbReference>
<dbReference type="GO" id="GO:0009313">
    <property type="term" value="P:oligosaccharide catabolic process"/>
    <property type="evidence" value="ECO:0007669"/>
    <property type="project" value="TreeGrafter"/>
</dbReference>
<dbReference type="GO" id="GO:0006013">
    <property type="term" value="P:mannose metabolic process"/>
    <property type="evidence" value="ECO:0007669"/>
    <property type="project" value="InterPro"/>
</dbReference>
<dbReference type="Gene3D" id="1.20.1270.50">
    <property type="entry name" value="Glycoside hydrolase family 38, central domain"/>
    <property type="match status" value="1"/>
</dbReference>
<dbReference type="GO" id="GO:0102546">
    <property type="term" value="F:mannosylglycerate hydrolase activity"/>
    <property type="evidence" value="ECO:0007669"/>
    <property type="project" value="UniProtKB-EC"/>
</dbReference>
<dbReference type="InterPro" id="IPR037094">
    <property type="entry name" value="Glyco_hydro_38_cen_sf"/>
</dbReference>
<evidence type="ECO:0000313" key="6">
    <source>
        <dbReference type="EMBL" id="PRR80941.1"/>
    </source>
</evidence>
<dbReference type="EMBL" id="PVXQ01000039">
    <property type="protein sequence ID" value="PRR80941.1"/>
    <property type="molecule type" value="Genomic_DNA"/>
</dbReference>
<dbReference type="CDD" id="cd10815">
    <property type="entry name" value="GH38N_AMII_EcMngB_like"/>
    <property type="match status" value="1"/>
</dbReference>
<dbReference type="SUPFAM" id="SSF74650">
    <property type="entry name" value="Galactose mutarotase-like"/>
    <property type="match status" value="1"/>
</dbReference>
<keyword evidence="2" id="KW-0479">Metal-binding</keyword>
<dbReference type="InterPro" id="IPR028995">
    <property type="entry name" value="Glyco_hydro_57/38_cen_sf"/>
</dbReference>
<dbReference type="InterPro" id="IPR041147">
    <property type="entry name" value="GH38_C"/>
</dbReference>
<dbReference type="InterPro" id="IPR011682">
    <property type="entry name" value="Glyco_hydro_38_C"/>
</dbReference>
<evidence type="ECO:0000259" key="5">
    <source>
        <dbReference type="SMART" id="SM00872"/>
    </source>
</evidence>
<comment type="similarity">
    <text evidence="1">Belongs to the glycosyl hydrolase 38 family.</text>
</comment>
<dbReference type="PANTHER" id="PTHR46017">
    <property type="entry name" value="ALPHA-MANNOSIDASE 2C1"/>
    <property type="match status" value="1"/>
</dbReference>
<keyword evidence="4 6" id="KW-0326">Glycosidase</keyword>
<dbReference type="SUPFAM" id="SSF88713">
    <property type="entry name" value="Glycoside hydrolase/deacetylase"/>
    <property type="match status" value="1"/>
</dbReference>
<dbReference type="SMART" id="SM00872">
    <property type="entry name" value="Alpha-mann_mid"/>
    <property type="match status" value="1"/>
</dbReference>
<dbReference type="AlphaFoldDB" id="A0A2T0BAL8"/>
<evidence type="ECO:0000256" key="1">
    <source>
        <dbReference type="ARBA" id="ARBA00009792"/>
    </source>
</evidence>
<dbReference type="Pfam" id="PF01074">
    <property type="entry name" value="Glyco_hydro_38N"/>
    <property type="match status" value="1"/>
</dbReference>
<dbReference type="Pfam" id="PF09261">
    <property type="entry name" value="Alpha-mann_mid"/>
    <property type="match status" value="1"/>
</dbReference>
<dbReference type="Gene3D" id="3.20.110.10">
    <property type="entry name" value="Glycoside hydrolase 38, N terminal domain"/>
    <property type="match status" value="1"/>
</dbReference>
<reference evidence="6 7" key="1">
    <citation type="submission" date="2018-03" db="EMBL/GenBank/DDBJ databases">
        <title>Genome sequence of Clostridium vincentii DSM 10228.</title>
        <authorList>
            <person name="Poehlein A."/>
            <person name="Daniel R."/>
        </authorList>
    </citation>
    <scope>NUCLEOTIDE SEQUENCE [LARGE SCALE GENOMIC DNA]</scope>
    <source>
        <strain evidence="6 7">DSM 10228</strain>
    </source>
</reference>
<evidence type="ECO:0000256" key="2">
    <source>
        <dbReference type="ARBA" id="ARBA00022723"/>
    </source>
</evidence>
<dbReference type="OrthoDB" id="9764050at2"/>
<dbReference type="PANTHER" id="PTHR46017:SF2">
    <property type="entry name" value="MANNOSYLGLYCERATE HYDROLASE"/>
    <property type="match status" value="1"/>
</dbReference>
<gene>
    <name evidence="6" type="primary">mngB</name>
    <name evidence="6" type="ORF">CLVI_28520</name>
</gene>
<organism evidence="6 7">
    <name type="scientific">Clostridium vincentii</name>
    <dbReference type="NCBI Taxonomy" id="52704"/>
    <lineage>
        <taxon>Bacteria</taxon>
        <taxon>Bacillati</taxon>
        <taxon>Bacillota</taxon>
        <taxon>Clostridia</taxon>
        <taxon>Eubacteriales</taxon>
        <taxon>Clostridiaceae</taxon>
        <taxon>Clostridium</taxon>
    </lineage>
</organism>
<accession>A0A2T0BAL8</accession>
<feature type="domain" description="Glycoside hydrolase family 38 central" evidence="5">
    <location>
        <begin position="276"/>
        <end position="354"/>
    </location>
</feature>